<organism evidence="6 7">
    <name type="scientific">Pseudobacteriovorax antillogorgiicola</name>
    <dbReference type="NCBI Taxonomy" id="1513793"/>
    <lineage>
        <taxon>Bacteria</taxon>
        <taxon>Pseudomonadati</taxon>
        <taxon>Bdellovibrionota</taxon>
        <taxon>Oligoflexia</taxon>
        <taxon>Oligoflexales</taxon>
        <taxon>Pseudobacteriovoracaceae</taxon>
        <taxon>Pseudobacteriovorax</taxon>
    </lineage>
</organism>
<dbReference type="PROSITE" id="PS50966">
    <property type="entry name" value="ZF_SWIM"/>
    <property type="match status" value="1"/>
</dbReference>
<dbReference type="STRING" id="1513793.SAMN06296036_12471"/>
<gene>
    <name evidence="6" type="ORF">SAMN06296036_12471</name>
</gene>
<feature type="domain" description="Helicase C-terminal" evidence="5">
    <location>
        <begin position="807"/>
        <end position="963"/>
    </location>
</feature>
<accession>A0A1Y6CQ73</accession>
<keyword evidence="2" id="KW-0863">Zinc-finger</keyword>
<sequence length="967" mass="107273">MSLSELLAEIREQTSPQMWSKGVELSRRDAVTADDDGDGEVSLRVLDRGLGRSAQVQLWPDDLDWNSDCSCNADPCYHVIAAAIVLKQSRDQGVSLPKSKTASGKIVYRFQSTSQGLSFHRFIKTDEQETPLTVPLTTSRGTRADIDLSPTKADLGIDVALGRTLQGIIEGKVFEKMSPFLKNIEDVYLDGKKVTVSTEPVGLIVTITDQGTGVFMKGGLDPRIETAFKNNIALIKDSLHPIKDFKLLPGEYKILKSGKFFASSELISLSSQILPGLREKVTVDNQAGNLPELSYDTPRLEMDLKTVGDRLQATPYIVYGSPAIARLQGDELETFGTKVPVRNQDAERKLRDQLSRELGLEPGQTRLYFGEQGVKYLETIKSWRGDLKGQGEKDFALKPALIPSLSLTGNDFNLSFSSSDQGGSEVSPAAVFSAWEKNQSLVKLKTGGWAPLPADWLQKYGQKVLELLMAKEGRAELPKTAIPSLVRLSQDLGQTPSAELLRFKETLENFEKIPASPMPASLNADLRPYQVDGYHWLSYLKQHQLGALLADDMGLGKTLQTIAILEGRCLVVVPTSVMTNWKKELSKFRPQLRVNIYHGPQRRFEPKADVTITSYGLLRLDIETFKAKSFDIVVLDEAQWIKNPDSQVSQAAFQLNASFRVALSGTPVENSLEDLWSQFQFLNPGLLGNRQYFKDQYVKPILDGQAGASAYLQRKIKPFLLRRVKRDVAKELPPKTEKVLYTELSETERQIYDALRAATQKDIVEKLNAGGSVIEALEALLRMRQACCHPSLLPQQQAASSSKLNLLLETLETALAEGHKALVFSQWTSFLDLMEPRFKEAEIPYLRLDGSTRNRGTIVDAFQKIDGPPVLMMSLKAGGVGLNLSQADHVFIMDPWWNPAVEDQAADRAHRIGQENPVMVHPVVALDTVEEKILELQAQKRQLAEAAIGGGQGALKMTRDDILGLFE</sequence>
<dbReference type="SMART" id="SM00487">
    <property type="entry name" value="DEXDc"/>
    <property type="match status" value="1"/>
</dbReference>
<dbReference type="GO" id="GO:0005524">
    <property type="term" value="F:ATP binding"/>
    <property type="evidence" value="ECO:0007669"/>
    <property type="project" value="InterPro"/>
</dbReference>
<name>A0A1Y6CQ73_9BACT</name>
<dbReference type="PROSITE" id="PS51194">
    <property type="entry name" value="HELICASE_CTER"/>
    <property type="match status" value="1"/>
</dbReference>
<dbReference type="InterPro" id="IPR000330">
    <property type="entry name" value="SNF2_N"/>
</dbReference>
<dbReference type="InterPro" id="IPR014001">
    <property type="entry name" value="Helicase_ATP-bd"/>
</dbReference>
<keyword evidence="6" id="KW-0547">Nucleotide-binding</keyword>
<keyword evidence="7" id="KW-1185">Reference proteome</keyword>
<dbReference type="CDD" id="cd18012">
    <property type="entry name" value="DEXQc_arch_SWI2_SNF2"/>
    <property type="match status" value="1"/>
</dbReference>
<keyword evidence="2" id="KW-0862">Zinc</keyword>
<evidence type="ECO:0000313" key="7">
    <source>
        <dbReference type="Proteomes" id="UP000192907"/>
    </source>
</evidence>
<dbReference type="PROSITE" id="PS51192">
    <property type="entry name" value="HELICASE_ATP_BIND_1"/>
    <property type="match status" value="1"/>
</dbReference>
<dbReference type="PANTHER" id="PTHR10799">
    <property type="entry name" value="SNF2/RAD54 HELICASE FAMILY"/>
    <property type="match status" value="1"/>
</dbReference>
<evidence type="ECO:0000259" key="5">
    <source>
        <dbReference type="PROSITE" id="PS51194"/>
    </source>
</evidence>
<dbReference type="GO" id="GO:0016787">
    <property type="term" value="F:hydrolase activity"/>
    <property type="evidence" value="ECO:0007669"/>
    <property type="project" value="UniProtKB-KW"/>
</dbReference>
<dbReference type="Pfam" id="PF00271">
    <property type="entry name" value="Helicase_C"/>
    <property type="match status" value="1"/>
</dbReference>
<evidence type="ECO:0000256" key="1">
    <source>
        <dbReference type="ARBA" id="ARBA00022801"/>
    </source>
</evidence>
<dbReference type="Pfam" id="PF00176">
    <property type="entry name" value="SNF2-rel_dom"/>
    <property type="match status" value="1"/>
</dbReference>
<keyword evidence="2" id="KW-0479">Metal-binding</keyword>
<dbReference type="GO" id="GO:0008270">
    <property type="term" value="F:zinc ion binding"/>
    <property type="evidence" value="ECO:0007669"/>
    <property type="project" value="UniProtKB-KW"/>
</dbReference>
<dbReference type="CDD" id="cd18793">
    <property type="entry name" value="SF2_C_SNF"/>
    <property type="match status" value="1"/>
</dbReference>
<dbReference type="SUPFAM" id="SSF52540">
    <property type="entry name" value="P-loop containing nucleoside triphosphate hydrolases"/>
    <property type="match status" value="2"/>
</dbReference>
<keyword evidence="6" id="KW-0067">ATP-binding</keyword>
<dbReference type="Gene3D" id="3.40.50.300">
    <property type="entry name" value="P-loop containing nucleotide triphosphate hydrolases"/>
    <property type="match status" value="1"/>
</dbReference>
<dbReference type="EMBL" id="FWZT01000024">
    <property type="protein sequence ID" value="SMF68860.1"/>
    <property type="molecule type" value="Genomic_DNA"/>
</dbReference>
<evidence type="ECO:0000313" key="6">
    <source>
        <dbReference type="EMBL" id="SMF68860.1"/>
    </source>
</evidence>
<dbReference type="InterPro" id="IPR049730">
    <property type="entry name" value="SNF2/RAD54-like_C"/>
</dbReference>
<keyword evidence="6" id="KW-0347">Helicase</keyword>
<protein>
    <submittedName>
        <fullName evidence="6">Helicase conserved C-terminal domain-containing protein</fullName>
    </submittedName>
</protein>
<dbReference type="InterPro" id="IPR007527">
    <property type="entry name" value="Znf_SWIM"/>
</dbReference>
<dbReference type="Proteomes" id="UP000192907">
    <property type="component" value="Unassembled WGS sequence"/>
</dbReference>
<dbReference type="InterPro" id="IPR027417">
    <property type="entry name" value="P-loop_NTPase"/>
</dbReference>
<evidence type="ECO:0000256" key="2">
    <source>
        <dbReference type="PROSITE-ProRule" id="PRU00325"/>
    </source>
</evidence>
<evidence type="ECO:0000259" key="3">
    <source>
        <dbReference type="PROSITE" id="PS50966"/>
    </source>
</evidence>
<evidence type="ECO:0000259" key="4">
    <source>
        <dbReference type="PROSITE" id="PS51192"/>
    </source>
</evidence>
<dbReference type="AlphaFoldDB" id="A0A1Y6CQ73"/>
<dbReference type="GO" id="GO:0004386">
    <property type="term" value="F:helicase activity"/>
    <property type="evidence" value="ECO:0007669"/>
    <property type="project" value="UniProtKB-KW"/>
</dbReference>
<proteinExistence type="predicted"/>
<dbReference type="SMART" id="SM00490">
    <property type="entry name" value="HELICc"/>
    <property type="match status" value="1"/>
</dbReference>
<dbReference type="Gene3D" id="3.40.50.10810">
    <property type="entry name" value="Tandem AAA-ATPase domain"/>
    <property type="match status" value="1"/>
</dbReference>
<feature type="domain" description="SWIM-type" evidence="3">
    <location>
        <begin position="54"/>
        <end position="87"/>
    </location>
</feature>
<reference evidence="7" key="1">
    <citation type="submission" date="2017-04" db="EMBL/GenBank/DDBJ databases">
        <authorList>
            <person name="Varghese N."/>
            <person name="Submissions S."/>
        </authorList>
    </citation>
    <scope>NUCLEOTIDE SEQUENCE [LARGE SCALE GENOMIC DNA]</scope>
    <source>
        <strain evidence="7">RKEM611</strain>
    </source>
</reference>
<dbReference type="InterPro" id="IPR001650">
    <property type="entry name" value="Helicase_C-like"/>
</dbReference>
<dbReference type="InterPro" id="IPR038718">
    <property type="entry name" value="SNF2-like_sf"/>
</dbReference>
<feature type="domain" description="Helicase ATP-binding" evidence="4">
    <location>
        <begin position="538"/>
        <end position="685"/>
    </location>
</feature>
<dbReference type="RefSeq" id="WP_159455622.1">
    <property type="nucleotide sequence ID" value="NZ_SLZT01000024.1"/>
</dbReference>
<keyword evidence="1" id="KW-0378">Hydrolase</keyword>